<evidence type="ECO:0000313" key="7">
    <source>
        <dbReference type="Proteomes" id="UP000199323"/>
    </source>
</evidence>
<keyword evidence="4" id="KW-0804">Transcription</keyword>
<dbReference type="STRING" id="380248.SAMN05216251_106126"/>
<dbReference type="SUPFAM" id="SSF88946">
    <property type="entry name" value="Sigma2 domain of RNA polymerase sigma factors"/>
    <property type="match status" value="1"/>
</dbReference>
<dbReference type="InterPro" id="IPR013325">
    <property type="entry name" value="RNA_pol_sigma_r2"/>
</dbReference>
<keyword evidence="3" id="KW-0731">Sigma factor</keyword>
<organism evidence="6 7">
    <name type="scientific">Actinacidiphila alni</name>
    <dbReference type="NCBI Taxonomy" id="380248"/>
    <lineage>
        <taxon>Bacteria</taxon>
        <taxon>Bacillati</taxon>
        <taxon>Actinomycetota</taxon>
        <taxon>Actinomycetes</taxon>
        <taxon>Kitasatosporales</taxon>
        <taxon>Streptomycetaceae</taxon>
        <taxon>Actinacidiphila</taxon>
    </lineage>
</organism>
<reference evidence="7" key="1">
    <citation type="submission" date="2016-10" db="EMBL/GenBank/DDBJ databases">
        <authorList>
            <person name="Varghese N."/>
            <person name="Submissions S."/>
        </authorList>
    </citation>
    <scope>NUCLEOTIDE SEQUENCE [LARGE SCALE GENOMIC DNA]</scope>
    <source>
        <strain evidence="7">CGMCC 4.3510</strain>
    </source>
</reference>
<dbReference type="GO" id="GO:0016987">
    <property type="term" value="F:sigma factor activity"/>
    <property type="evidence" value="ECO:0007669"/>
    <property type="project" value="UniProtKB-KW"/>
</dbReference>
<dbReference type="Proteomes" id="UP000199323">
    <property type="component" value="Unassembled WGS sequence"/>
</dbReference>
<dbReference type="PANTHER" id="PTHR43133">
    <property type="entry name" value="RNA POLYMERASE ECF-TYPE SIGMA FACTO"/>
    <property type="match status" value="1"/>
</dbReference>
<dbReference type="Gene3D" id="1.10.1740.10">
    <property type="match status" value="1"/>
</dbReference>
<protein>
    <submittedName>
        <fullName evidence="6">RNA polymerase sigma-70 factor, ECF subfamily</fullName>
    </submittedName>
</protein>
<evidence type="ECO:0000256" key="2">
    <source>
        <dbReference type="ARBA" id="ARBA00023015"/>
    </source>
</evidence>
<evidence type="ECO:0000256" key="4">
    <source>
        <dbReference type="ARBA" id="ARBA00023163"/>
    </source>
</evidence>
<dbReference type="InterPro" id="IPR036388">
    <property type="entry name" value="WH-like_DNA-bd_sf"/>
</dbReference>
<sequence length="175" mass="19442">MSTMVVRPSYGDAPSEDRRFERDVLVHLDRVYAGARWMTSGQAAAEELVGRTFERAVRDFHWARPAGGVVPWLYGHLVGAWFDSQELRGGAPRSVPSAPTSPDEVIRDAKDALAPIVRVTLYLVEVENLSVDEVARITEVPPGIVESRVRRAHRRLADQLKSWLDQPGSGRGSEV</sequence>
<dbReference type="Gene3D" id="1.10.10.10">
    <property type="entry name" value="Winged helix-like DNA-binding domain superfamily/Winged helix DNA-binding domain"/>
    <property type="match status" value="1"/>
</dbReference>
<dbReference type="InterPro" id="IPR039425">
    <property type="entry name" value="RNA_pol_sigma-70-like"/>
</dbReference>
<keyword evidence="2" id="KW-0805">Transcription regulation</keyword>
<comment type="similarity">
    <text evidence="1">Belongs to the sigma-70 factor family. ECF subfamily.</text>
</comment>
<keyword evidence="7" id="KW-1185">Reference proteome</keyword>
<dbReference type="GO" id="GO:0006352">
    <property type="term" value="P:DNA-templated transcription initiation"/>
    <property type="evidence" value="ECO:0007669"/>
    <property type="project" value="InterPro"/>
</dbReference>
<dbReference type="EMBL" id="FONG01000006">
    <property type="protein sequence ID" value="SFE90145.1"/>
    <property type="molecule type" value="Genomic_DNA"/>
</dbReference>
<evidence type="ECO:0000259" key="5">
    <source>
        <dbReference type="Pfam" id="PF08281"/>
    </source>
</evidence>
<dbReference type="Pfam" id="PF08281">
    <property type="entry name" value="Sigma70_r4_2"/>
    <property type="match status" value="1"/>
</dbReference>
<accession>A0A1I2EBB6</accession>
<dbReference type="InterPro" id="IPR013324">
    <property type="entry name" value="RNA_pol_sigma_r3/r4-like"/>
</dbReference>
<proteinExistence type="inferred from homology"/>
<feature type="domain" description="RNA polymerase sigma factor 70 region 4 type 2" evidence="5">
    <location>
        <begin position="105"/>
        <end position="156"/>
    </location>
</feature>
<dbReference type="AlphaFoldDB" id="A0A1I2EBB6"/>
<gene>
    <name evidence="6" type="ORF">SAMN05216251_106126</name>
</gene>
<dbReference type="PANTHER" id="PTHR43133:SF59">
    <property type="entry name" value="ECF RNA POLYMERASE SIGMA FACTOR SIGR"/>
    <property type="match status" value="1"/>
</dbReference>
<evidence type="ECO:0000256" key="3">
    <source>
        <dbReference type="ARBA" id="ARBA00023082"/>
    </source>
</evidence>
<evidence type="ECO:0000313" key="6">
    <source>
        <dbReference type="EMBL" id="SFE90145.1"/>
    </source>
</evidence>
<dbReference type="SUPFAM" id="SSF88659">
    <property type="entry name" value="Sigma3 and sigma4 domains of RNA polymerase sigma factors"/>
    <property type="match status" value="1"/>
</dbReference>
<evidence type="ECO:0000256" key="1">
    <source>
        <dbReference type="ARBA" id="ARBA00010641"/>
    </source>
</evidence>
<dbReference type="GO" id="GO:0003677">
    <property type="term" value="F:DNA binding"/>
    <property type="evidence" value="ECO:0007669"/>
    <property type="project" value="InterPro"/>
</dbReference>
<dbReference type="InterPro" id="IPR013249">
    <property type="entry name" value="RNA_pol_sigma70_r4_t2"/>
</dbReference>
<name>A0A1I2EBB6_9ACTN</name>